<dbReference type="Proteomes" id="UP000654345">
    <property type="component" value="Unassembled WGS sequence"/>
</dbReference>
<feature type="compositionally biased region" description="Low complexity" evidence="1">
    <location>
        <begin position="55"/>
        <end position="69"/>
    </location>
</feature>
<evidence type="ECO:0000256" key="1">
    <source>
        <dbReference type="SAM" id="MobiDB-lite"/>
    </source>
</evidence>
<evidence type="ECO:0000313" key="2">
    <source>
        <dbReference type="EMBL" id="GHO58654.1"/>
    </source>
</evidence>
<protein>
    <submittedName>
        <fullName evidence="2">Uncharacterized protein</fullName>
    </submittedName>
</protein>
<reference evidence="2 3" key="1">
    <citation type="journal article" date="2021" name="Int. J. Syst. Evol. Microbiol.">
        <title>Reticulibacter mediterranei gen. nov., sp. nov., within the new family Reticulibacteraceae fam. nov., and Ktedonospora formicarum gen. nov., sp. nov., Ktedonobacter robiniae sp. nov., Dictyobacter formicarum sp. nov. and Dictyobacter arantiisoli sp. nov., belonging to the class Ktedonobacteria.</title>
        <authorList>
            <person name="Yabe S."/>
            <person name="Zheng Y."/>
            <person name="Wang C.M."/>
            <person name="Sakai Y."/>
            <person name="Abe K."/>
            <person name="Yokota A."/>
            <person name="Donadio S."/>
            <person name="Cavaletti L."/>
            <person name="Monciardini P."/>
        </authorList>
    </citation>
    <scope>NUCLEOTIDE SEQUENCE [LARGE SCALE GENOMIC DNA]</scope>
    <source>
        <strain evidence="2 3">SOSP1-30</strain>
    </source>
</reference>
<accession>A0ABQ3V0J7</accession>
<gene>
    <name evidence="2" type="ORF">KSB_71290</name>
</gene>
<name>A0ABQ3V0J7_9CHLR</name>
<dbReference type="RefSeq" id="WP_201374911.1">
    <property type="nucleotide sequence ID" value="NZ_BNJG01000003.1"/>
</dbReference>
<sequence>MKFRKLFISLATFSLLLVTVLALTMFFAANHRTLAAGNPASATDNTNPIIADATPSLKSSPKSSPFVPKNYHFQHKSQPQQQGKKAPSDLATWTSSFDYNGTTYPYTMVGTDPKLGSATTTIPVKIVPLKVVIGSNVFDGSNNVHAVINSPLFSNTSFATGDTQYTDAIQRGSFWNTIQQSSPDYHVLLGKPKVEKEVTINVDASHGGLLIFSNSYYGNIGDINWWDGMMQQLLQTEQASPNELTIFLSYDVLIQGGVGGYHSTTGQGVSGDTTYAWSSYFDPYLFSGFSDVAALSHELSEWMSDPYTNNTVPTWSVPNEPQYGCSPVLEDGDPLVGTIFKENGYTLQDEAFFSWFARQSPSIGYQGNYSYLDTFKSYSSSDGC</sequence>
<proteinExistence type="predicted"/>
<comment type="caution">
    <text evidence="2">The sequence shown here is derived from an EMBL/GenBank/DDBJ whole genome shotgun (WGS) entry which is preliminary data.</text>
</comment>
<keyword evidence="3" id="KW-1185">Reference proteome</keyword>
<organism evidence="2 3">
    <name type="scientific">Ktedonobacter robiniae</name>
    <dbReference type="NCBI Taxonomy" id="2778365"/>
    <lineage>
        <taxon>Bacteria</taxon>
        <taxon>Bacillati</taxon>
        <taxon>Chloroflexota</taxon>
        <taxon>Ktedonobacteria</taxon>
        <taxon>Ktedonobacterales</taxon>
        <taxon>Ktedonobacteraceae</taxon>
        <taxon>Ktedonobacter</taxon>
    </lineage>
</organism>
<feature type="region of interest" description="Disordered" evidence="1">
    <location>
        <begin position="37"/>
        <end position="87"/>
    </location>
</feature>
<evidence type="ECO:0000313" key="3">
    <source>
        <dbReference type="Proteomes" id="UP000654345"/>
    </source>
</evidence>
<dbReference type="EMBL" id="BNJG01000003">
    <property type="protein sequence ID" value="GHO58654.1"/>
    <property type="molecule type" value="Genomic_DNA"/>
</dbReference>